<evidence type="ECO:0000313" key="2">
    <source>
        <dbReference type="Proteomes" id="UP000187609"/>
    </source>
</evidence>
<organism evidence="1 2">
    <name type="scientific">Nicotiana attenuata</name>
    <name type="common">Coyote tobacco</name>
    <dbReference type="NCBI Taxonomy" id="49451"/>
    <lineage>
        <taxon>Eukaryota</taxon>
        <taxon>Viridiplantae</taxon>
        <taxon>Streptophyta</taxon>
        <taxon>Embryophyta</taxon>
        <taxon>Tracheophyta</taxon>
        <taxon>Spermatophyta</taxon>
        <taxon>Magnoliopsida</taxon>
        <taxon>eudicotyledons</taxon>
        <taxon>Gunneridae</taxon>
        <taxon>Pentapetalae</taxon>
        <taxon>asterids</taxon>
        <taxon>lamiids</taxon>
        <taxon>Solanales</taxon>
        <taxon>Solanaceae</taxon>
        <taxon>Nicotianoideae</taxon>
        <taxon>Nicotianeae</taxon>
        <taxon>Nicotiana</taxon>
    </lineage>
</organism>
<dbReference type="Gramene" id="OIT26142">
    <property type="protein sequence ID" value="OIT26142"/>
    <property type="gene ID" value="A4A49_26290"/>
</dbReference>
<name>A0A1J6K9V8_NICAT</name>
<gene>
    <name evidence="1" type="ORF">A4A49_26290</name>
</gene>
<dbReference type="EMBL" id="MJEQ01002961">
    <property type="protein sequence ID" value="OIT26142.1"/>
    <property type="molecule type" value="Genomic_DNA"/>
</dbReference>
<reference evidence="1" key="1">
    <citation type="submission" date="2016-11" db="EMBL/GenBank/DDBJ databases">
        <title>The genome of Nicotiana attenuata.</title>
        <authorList>
            <person name="Xu S."/>
            <person name="Brockmoeller T."/>
            <person name="Gaquerel E."/>
            <person name="Navarro A."/>
            <person name="Kuhl H."/>
            <person name="Gase K."/>
            <person name="Ling Z."/>
            <person name="Zhou W."/>
            <person name="Kreitzer C."/>
            <person name="Stanke M."/>
            <person name="Tang H."/>
            <person name="Lyons E."/>
            <person name="Pandey P."/>
            <person name="Pandey S.P."/>
            <person name="Timmermann B."/>
            <person name="Baldwin I.T."/>
        </authorList>
    </citation>
    <scope>NUCLEOTIDE SEQUENCE [LARGE SCALE GENOMIC DNA]</scope>
    <source>
        <strain evidence="1">UT</strain>
    </source>
</reference>
<protein>
    <submittedName>
        <fullName evidence="1">Uncharacterized protein</fullName>
    </submittedName>
</protein>
<dbReference type="Proteomes" id="UP000187609">
    <property type="component" value="Unassembled WGS sequence"/>
</dbReference>
<sequence>MIDKGPPKHSRDVPAETALARIFNVVNPVVQAYDKQKVPKAATGFLTKVPINPNVRIVNQEMQQYVDNEELECAVAIGSTNRAEVAAQICNVEDGFADGNRGSDGVEQTLPVPCGNAVSGKQSAITSDRAVVVGSTDATGIVGVQDGTRSVTPTTTDCATKGANIKGVTRFHDKGDDYEGLQISRSNCKAIGLKNVAKVWSVVSPSKRAATDFKKQEFASENIRCTNAFDALAIEQEDGENDAGKKLELV</sequence>
<comment type="caution">
    <text evidence="1">The sequence shown here is derived from an EMBL/GenBank/DDBJ whole genome shotgun (WGS) entry which is preliminary data.</text>
</comment>
<keyword evidence="2" id="KW-1185">Reference proteome</keyword>
<accession>A0A1J6K9V8</accession>
<proteinExistence type="predicted"/>
<dbReference type="AlphaFoldDB" id="A0A1J6K9V8"/>
<evidence type="ECO:0000313" key="1">
    <source>
        <dbReference type="EMBL" id="OIT26142.1"/>
    </source>
</evidence>